<dbReference type="Proteomes" id="UP000239590">
    <property type="component" value="Unassembled WGS sequence"/>
</dbReference>
<dbReference type="Pfam" id="PF08889">
    <property type="entry name" value="WbqC"/>
    <property type="match status" value="2"/>
</dbReference>
<comment type="caution">
    <text evidence="1">The sequence shown here is derived from an EMBL/GenBank/DDBJ whole genome shotgun (WGS) entry which is preliminary data.</text>
</comment>
<dbReference type="EMBL" id="PTRA01000001">
    <property type="protein sequence ID" value="PQA59499.1"/>
    <property type="molecule type" value="Genomic_DNA"/>
</dbReference>
<dbReference type="OrthoDB" id="1523452at2"/>
<name>A0A2S7IPB3_9BACT</name>
<proteinExistence type="predicted"/>
<organism evidence="1 2">
    <name type="scientific">Siphonobacter curvatus</name>
    <dbReference type="NCBI Taxonomy" id="2094562"/>
    <lineage>
        <taxon>Bacteria</taxon>
        <taxon>Pseudomonadati</taxon>
        <taxon>Bacteroidota</taxon>
        <taxon>Cytophagia</taxon>
        <taxon>Cytophagales</taxon>
        <taxon>Cytophagaceae</taxon>
        <taxon>Siphonobacter</taxon>
    </lineage>
</organism>
<accession>A0A2S7IPB3</accession>
<sequence length="222" mass="26419">MSESKRFVVELQYLPGLEFWTCGASFDTILLESHEHFQKQTFRNRCQILTSQGIDTLVVPVLEGRSQQKTLIRDIRIDYRQPWLKRHWGAIESAYRKTPYFEYFEERFKQVYERKPDFLFDLNLDMLTVCRDLLRLKINFDYTSQYEKTYGNEAFDARGLISPKISYQERPFYKPIAYRQNFGEQFFPNLSILDLLFCQGNEALSILKASTNYTPFESSLDV</sequence>
<evidence type="ECO:0008006" key="3">
    <source>
        <dbReference type="Google" id="ProtNLM"/>
    </source>
</evidence>
<evidence type="ECO:0000313" key="1">
    <source>
        <dbReference type="EMBL" id="PQA59499.1"/>
    </source>
</evidence>
<dbReference type="InterPro" id="IPR014985">
    <property type="entry name" value="WbqC"/>
</dbReference>
<protein>
    <recommendedName>
        <fullName evidence="3">WbqC family protein</fullName>
    </recommendedName>
</protein>
<keyword evidence="2" id="KW-1185">Reference proteome</keyword>
<dbReference type="AlphaFoldDB" id="A0A2S7IPB3"/>
<dbReference type="RefSeq" id="WP_104711037.1">
    <property type="nucleotide sequence ID" value="NZ_PTRA01000001.1"/>
</dbReference>
<reference evidence="2" key="1">
    <citation type="submission" date="2018-02" db="EMBL/GenBank/DDBJ databases">
        <title>Genome sequencing of Solimonas sp. HR-BB.</title>
        <authorList>
            <person name="Lee Y."/>
            <person name="Jeon C.O."/>
        </authorList>
    </citation>
    <scope>NUCLEOTIDE SEQUENCE [LARGE SCALE GENOMIC DNA]</scope>
    <source>
        <strain evidence="2">HR-U</strain>
    </source>
</reference>
<evidence type="ECO:0000313" key="2">
    <source>
        <dbReference type="Proteomes" id="UP000239590"/>
    </source>
</evidence>
<gene>
    <name evidence="1" type="ORF">C5O19_07585</name>
</gene>